<feature type="transmembrane region" description="Helical" evidence="2">
    <location>
        <begin position="37"/>
        <end position="58"/>
    </location>
</feature>
<dbReference type="AlphaFoldDB" id="A0A2A4IZH6"/>
<sequence>MGTTNTKEEVIVPQNAAGGNNSADIRQLAVHASSTNIILLVLLLMISLAFLYGIFTLYRRCHRQWMADEIRRDRLRFSLWRRRADRERDLRDQPEDAIQSAIDEDVTTDASASNEILTLNYRGRSFQNRPQRGGRFSFAGRGRGRVGYQPAPRYGDQPQVWRGPQASGRGATGTFHGNREADHFKIGHSVEAASRLREEDAGESAINRLPGTVISLRYGEDHRRAGAGLLGHSTETEVGPIFIHQGTSVRIIRKYIL</sequence>
<gene>
    <name evidence="3" type="ORF">B5V51_9352</name>
</gene>
<comment type="caution">
    <text evidence="3">The sequence shown here is derived from an EMBL/GenBank/DDBJ whole genome shotgun (WGS) entry which is preliminary data.</text>
</comment>
<evidence type="ECO:0000313" key="3">
    <source>
        <dbReference type="EMBL" id="PCG65327.1"/>
    </source>
</evidence>
<organism evidence="3">
    <name type="scientific">Heliothis virescens</name>
    <name type="common">Tobacco budworm moth</name>
    <dbReference type="NCBI Taxonomy" id="7102"/>
    <lineage>
        <taxon>Eukaryota</taxon>
        <taxon>Metazoa</taxon>
        <taxon>Ecdysozoa</taxon>
        <taxon>Arthropoda</taxon>
        <taxon>Hexapoda</taxon>
        <taxon>Insecta</taxon>
        <taxon>Pterygota</taxon>
        <taxon>Neoptera</taxon>
        <taxon>Endopterygota</taxon>
        <taxon>Lepidoptera</taxon>
        <taxon>Glossata</taxon>
        <taxon>Ditrysia</taxon>
        <taxon>Noctuoidea</taxon>
        <taxon>Noctuidae</taxon>
        <taxon>Heliothinae</taxon>
        <taxon>Heliothis</taxon>
    </lineage>
</organism>
<protein>
    <submittedName>
        <fullName evidence="3">Uncharacterized protein</fullName>
    </submittedName>
</protein>
<reference evidence="3" key="1">
    <citation type="submission" date="2017-09" db="EMBL/GenBank/DDBJ databases">
        <title>Contemporary evolution of a Lepidopteran species, Heliothis virescens, in response to modern agricultural practices.</title>
        <authorList>
            <person name="Fritz M.L."/>
            <person name="Deyonke A.M."/>
            <person name="Papanicolaou A."/>
            <person name="Micinski S."/>
            <person name="Westbrook J."/>
            <person name="Gould F."/>
        </authorList>
    </citation>
    <scope>NUCLEOTIDE SEQUENCE [LARGE SCALE GENOMIC DNA]</scope>
    <source>
        <strain evidence="3">HvINT-</strain>
        <tissue evidence="3">Whole body</tissue>
    </source>
</reference>
<keyword evidence="2" id="KW-0812">Transmembrane</keyword>
<evidence type="ECO:0000256" key="1">
    <source>
        <dbReference type="SAM" id="MobiDB-lite"/>
    </source>
</evidence>
<keyword evidence="2" id="KW-0472">Membrane</keyword>
<feature type="region of interest" description="Disordered" evidence="1">
    <location>
        <begin position="149"/>
        <end position="169"/>
    </location>
</feature>
<keyword evidence="2" id="KW-1133">Transmembrane helix</keyword>
<dbReference type="EMBL" id="NWSH01004231">
    <property type="protein sequence ID" value="PCG65327.1"/>
    <property type="molecule type" value="Genomic_DNA"/>
</dbReference>
<accession>A0A2A4IZH6</accession>
<evidence type="ECO:0000256" key="2">
    <source>
        <dbReference type="SAM" id="Phobius"/>
    </source>
</evidence>
<name>A0A2A4IZH6_HELVI</name>
<proteinExistence type="predicted"/>